<keyword evidence="2" id="KW-1185">Reference proteome</keyword>
<evidence type="ECO:0000313" key="2">
    <source>
        <dbReference type="Proteomes" id="UP001140096"/>
    </source>
</evidence>
<protein>
    <submittedName>
        <fullName evidence="1">Uncharacterized protein</fullName>
    </submittedName>
</protein>
<proteinExistence type="predicted"/>
<sequence length="478" mass="53155">MVRLLALSILALLVPSNAAPTTQPDVAYWFTQHIDHFGRNNELWEQHYMVNATYYKAGGPIFITTPGDNTLTSYHTSQTHLTRLAQEHNGLAVAIEQRYYGRSTPFPDLSAKSLEFMTADNMLEDIAAFIRVAKSSPSSVFPVEVEPHAPVVFAGSSFAANVAVWMRARYPDLVVGAWASSAFVNNHLENYRLEQSFGHQLNEIGCGAQFSQAVRELDDILLSGDQARIAKARELFGLPPVSPVGFASIASDLAMSETNDPVTVDGNPGVEAVCAHFDKNTPVLVSYANVAKAAIKKYEYSAVKLTSMGNYNRTERPTTLNQPYRVNNYISCTWFSNWMTAAPKNSGLDPYVSQLLNVDLYLEQCQMTFGEGDYVSNVDEFNKKWFYPLHTATNIFYTVGSVDIWRGNSVAPVTGNVINTNSGSHIEVIEGAAHAQDYDMESVTDILGVKRARHIGNKLVKKWLKRKHIRLEQLEQVE</sequence>
<evidence type="ECO:0000313" key="1">
    <source>
        <dbReference type="EMBL" id="KAJ2813227.1"/>
    </source>
</evidence>
<gene>
    <name evidence="1" type="ORF">H4S07_000850</name>
</gene>
<dbReference type="EMBL" id="JANBUP010000084">
    <property type="protein sequence ID" value="KAJ2813227.1"/>
    <property type="molecule type" value="Genomic_DNA"/>
</dbReference>
<organism evidence="1 2">
    <name type="scientific">Coemansia furcata</name>
    <dbReference type="NCBI Taxonomy" id="417177"/>
    <lineage>
        <taxon>Eukaryota</taxon>
        <taxon>Fungi</taxon>
        <taxon>Fungi incertae sedis</taxon>
        <taxon>Zoopagomycota</taxon>
        <taxon>Kickxellomycotina</taxon>
        <taxon>Kickxellomycetes</taxon>
        <taxon>Kickxellales</taxon>
        <taxon>Kickxellaceae</taxon>
        <taxon>Coemansia</taxon>
    </lineage>
</organism>
<accession>A0ACC1LQB8</accession>
<comment type="caution">
    <text evidence="1">The sequence shown here is derived from an EMBL/GenBank/DDBJ whole genome shotgun (WGS) entry which is preliminary data.</text>
</comment>
<name>A0ACC1LQB8_9FUNG</name>
<reference evidence="1" key="1">
    <citation type="submission" date="2022-07" db="EMBL/GenBank/DDBJ databases">
        <title>Phylogenomic reconstructions and comparative analyses of Kickxellomycotina fungi.</title>
        <authorList>
            <person name="Reynolds N.K."/>
            <person name="Stajich J.E."/>
            <person name="Barry K."/>
            <person name="Grigoriev I.V."/>
            <person name="Crous P."/>
            <person name="Smith M.E."/>
        </authorList>
    </citation>
    <scope>NUCLEOTIDE SEQUENCE</scope>
    <source>
        <strain evidence="1">CBS 102833</strain>
    </source>
</reference>
<dbReference type="Proteomes" id="UP001140096">
    <property type="component" value="Unassembled WGS sequence"/>
</dbReference>